<dbReference type="InterPro" id="IPR036388">
    <property type="entry name" value="WH-like_DNA-bd_sf"/>
</dbReference>
<dbReference type="PROSITE" id="PS51077">
    <property type="entry name" value="HTH_ICLR"/>
    <property type="match status" value="1"/>
</dbReference>
<dbReference type="GO" id="GO:0003677">
    <property type="term" value="F:DNA binding"/>
    <property type="evidence" value="ECO:0007669"/>
    <property type="project" value="UniProtKB-KW"/>
</dbReference>
<evidence type="ECO:0000256" key="4">
    <source>
        <dbReference type="SAM" id="MobiDB-lite"/>
    </source>
</evidence>
<name>A0AAE4B5Q6_9RHOB</name>
<evidence type="ECO:0000256" key="2">
    <source>
        <dbReference type="ARBA" id="ARBA00023125"/>
    </source>
</evidence>
<evidence type="ECO:0000313" key="8">
    <source>
        <dbReference type="Proteomes" id="UP001226762"/>
    </source>
</evidence>
<dbReference type="NCBIfam" id="NF045644">
    <property type="entry name" value="TransRegBhcR"/>
    <property type="match status" value="1"/>
</dbReference>
<feature type="region of interest" description="Disordered" evidence="4">
    <location>
        <begin position="1"/>
        <end position="25"/>
    </location>
</feature>
<dbReference type="InterPro" id="IPR005471">
    <property type="entry name" value="Tscrpt_reg_IclR_N"/>
</dbReference>
<evidence type="ECO:0000259" key="5">
    <source>
        <dbReference type="PROSITE" id="PS51077"/>
    </source>
</evidence>
<dbReference type="Gene3D" id="3.30.450.40">
    <property type="match status" value="1"/>
</dbReference>
<dbReference type="SUPFAM" id="SSF55781">
    <property type="entry name" value="GAF domain-like"/>
    <property type="match status" value="1"/>
</dbReference>
<dbReference type="InterPro" id="IPR054844">
    <property type="entry name" value="TransRegBhcR"/>
</dbReference>
<dbReference type="GO" id="GO:0003700">
    <property type="term" value="F:DNA-binding transcription factor activity"/>
    <property type="evidence" value="ECO:0007669"/>
    <property type="project" value="TreeGrafter"/>
</dbReference>
<dbReference type="Proteomes" id="UP001226762">
    <property type="component" value="Unassembled WGS sequence"/>
</dbReference>
<sequence length="275" mass="30294">MDKKSTESAPRKRARGRPRAFRADEEAKTIQSLDRALGILKALAEDDGATLTELSERAEQAATTTYRALSTFQRHGIVEFEEDGQIWKIGPQAFRIGSVFLNRTNILAATRPIMRRLMRETGETANLGVERGEKVMFISQVETPQTIRAFFPPGTLSNMHGSGIGKALLAHFAADRAETILKRQGMDRMTEHTITDLGAMRAEFERIRQQGYSVDDEEAVEGMRCVAAPVMNAWGEPVAGLSVSGPAFRLTRERLGTVGRIVRDMAGEATRAMGG</sequence>
<organism evidence="7 8">
    <name type="scientific">Marimonas arenosa</name>
    <dbReference type="NCBI Taxonomy" id="1795305"/>
    <lineage>
        <taxon>Bacteria</taxon>
        <taxon>Pseudomonadati</taxon>
        <taxon>Pseudomonadota</taxon>
        <taxon>Alphaproteobacteria</taxon>
        <taxon>Rhodobacterales</taxon>
        <taxon>Paracoccaceae</taxon>
        <taxon>Marimonas</taxon>
    </lineage>
</organism>
<dbReference type="PANTHER" id="PTHR30136:SF24">
    <property type="entry name" value="HTH-TYPE TRANSCRIPTIONAL REPRESSOR ALLR"/>
    <property type="match status" value="1"/>
</dbReference>
<evidence type="ECO:0000259" key="6">
    <source>
        <dbReference type="PROSITE" id="PS51078"/>
    </source>
</evidence>
<keyword evidence="2" id="KW-0238">DNA-binding</keyword>
<dbReference type="InterPro" id="IPR014757">
    <property type="entry name" value="Tscrpt_reg_IclR_C"/>
</dbReference>
<keyword evidence="3" id="KW-0804">Transcription</keyword>
<dbReference type="GO" id="GO:0045892">
    <property type="term" value="P:negative regulation of DNA-templated transcription"/>
    <property type="evidence" value="ECO:0007669"/>
    <property type="project" value="TreeGrafter"/>
</dbReference>
<proteinExistence type="predicted"/>
<keyword evidence="1" id="KW-0805">Transcription regulation</keyword>
<dbReference type="EMBL" id="JANHAX010000008">
    <property type="protein sequence ID" value="MDQ2092268.1"/>
    <property type="molecule type" value="Genomic_DNA"/>
</dbReference>
<dbReference type="PROSITE" id="PS51078">
    <property type="entry name" value="ICLR_ED"/>
    <property type="match status" value="1"/>
</dbReference>
<reference evidence="7" key="1">
    <citation type="submission" date="2022-07" db="EMBL/GenBank/DDBJ databases">
        <authorList>
            <person name="Otstavnykh N."/>
            <person name="Isaeva M."/>
            <person name="Bystritskaya E."/>
        </authorList>
    </citation>
    <scope>NUCLEOTIDE SEQUENCE</scope>
    <source>
        <strain evidence="7">KCTC 52189</strain>
    </source>
</reference>
<feature type="domain" description="HTH iclR-type" evidence="5">
    <location>
        <begin position="30"/>
        <end position="91"/>
    </location>
</feature>
<feature type="domain" description="IclR-ED" evidence="6">
    <location>
        <begin position="92"/>
        <end position="275"/>
    </location>
</feature>
<dbReference type="InterPro" id="IPR029016">
    <property type="entry name" value="GAF-like_dom_sf"/>
</dbReference>
<dbReference type="SUPFAM" id="SSF46785">
    <property type="entry name" value="Winged helix' DNA-binding domain"/>
    <property type="match status" value="1"/>
</dbReference>
<protein>
    <submittedName>
        <fullName evidence="7">IclR family transcriptional regulator</fullName>
    </submittedName>
</protein>
<feature type="compositionally biased region" description="Basic residues" evidence="4">
    <location>
        <begin position="11"/>
        <end position="20"/>
    </location>
</feature>
<keyword evidence="8" id="KW-1185">Reference proteome</keyword>
<gene>
    <name evidence="7" type="ORF">NO357_20375</name>
</gene>
<dbReference type="AlphaFoldDB" id="A0AAE4B5Q6"/>
<dbReference type="Pfam" id="PF09339">
    <property type="entry name" value="HTH_IclR"/>
    <property type="match status" value="1"/>
</dbReference>
<dbReference type="Pfam" id="PF01614">
    <property type="entry name" value="IclR_C"/>
    <property type="match status" value="1"/>
</dbReference>
<dbReference type="RefSeq" id="WP_306737577.1">
    <property type="nucleotide sequence ID" value="NZ_JANHAX010000008.1"/>
</dbReference>
<evidence type="ECO:0000313" key="7">
    <source>
        <dbReference type="EMBL" id="MDQ2092268.1"/>
    </source>
</evidence>
<dbReference type="SMART" id="SM00346">
    <property type="entry name" value="HTH_ICLR"/>
    <property type="match status" value="1"/>
</dbReference>
<evidence type="ECO:0000256" key="1">
    <source>
        <dbReference type="ARBA" id="ARBA00023015"/>
    </source>
</evidence>
<dbReference type="InterPro" id="IPR050707">
    <property type="entry name" value="HTH_MetabolicPath_Reg"/>
</dbReference>
<reference evidence="7" key="2">
    <citation type="submission" date="2023-02" db="EMBL/GenBank/DDBJ databases">
        <title>'Rhodoalgimonas zhirmunskyi' gen. nov., isolated from a red alga.</title>
        <authorList>
            <person name="Nedashkovskaya O.I."/>
            <person name="Otstavnykh N.Y."/>
            <person name="Bystritskaya E.P."/>
            <person name="Balabanova L.A."/>
            <person name="Isaeva M.P."/>
        </authorList>
    </citation>
    <scope>NUCLEOTIDE SEQUENCE</scope>
    <source>
        <strain evidence="7">KCTC 52189</strain>
    </source>
</reference>
<feature type="compositionally biased region" description="Basic and acidic residues" evidence="4">
    <location>
        <begin position="1"/>
        <end position="10"/>
    </location>
</feature>
<dbReference type="InterPro" id="IPR036390">
    <property type="entry name" value="WH_DNA-bd_sf"/>
</dbReference>
<comment type="caution">
    <text evidence="7">The sequence shown here is derived from an EMBL/GenBank/DDBJ whole genome shotgun (WGS) entry which is preliminary data.</text>
</comment>
<dbReference type="Gene3D" id="1.10.10.10">
    <property type="entry name" value="Winged helix-like DNA-binding domain superfamily/Winged helix DNA-binding domain"/>
    <property type="match status" value="1"/>
</dbReference>
<accession>A0AAE4B5Q6</accession>
<evidence type="ECO:0000256" key="3">
    <source>
        <dbReference type="ARBA" id="ARBA00023163"/>
    </source>
</evidence>
<dbReference type="PANTHER" id="PTHR30136">
    <property type="entry name" value="HELIX-TURN-HELIX TRANSCRIPTIONAL REGULATOR, ICLR FAMILY"/>
    <property type="match status" value="1"/>
</dbReference>